<name>K0UVD7_MYCFO</name>
<comment type="caution">
    <text evidence="1">The sequence shown here is derived from an EMBL/GenBank/DDBJ whole genome shotgun (WGS) entry which is preliminary data.</text>
</comment>
<accession>K0UVD7</accession>
<dbReference type="HOGENOM" id="CLU_2728235_0_0_11"/>
<evidence type="ECO:0000313" key="1">
    <source>
        <dbReference type="EMBL" id="EJZ06548.1"/>
    </source>
</evidence>
<proteinExistence type="predicted"/>
<feature type="non-terminal residue" evidence="1">
    <location>
        <position position="72"/>
    </location>
</feature>
<reference evidence="1 2" key="1">
    <citation type="journal article" date="2012" name="J. Bacteriol.">
        <title>Complete Genome Sequence of Mycobacterium fortuitum subsp. fortuitum Type Strain DSM46621.</title>
        <authorList>
            <person name="Ho Y.S."/>
            <person name="Adroub S.A."/>
            <person name="Aleisa F."/>
            <person name="Mahmood H."/>
            <person name="Othoum G."/>
            <person name="Rashid F."/>
            <person name="Zaher M."/>
            <person name="Ali S."/>
            <person name="Bitter W."/>
            <person name="Pain A."/>
            <person name="Abdallah A.M."/>
        </authorList>
    </citation>
    <scope>NUCLEOTIDE SEQUENCE [LARGE SCALE GENOMIC DNA]</scope>
    <source>
        <strain evidence="2">DSM46621</strain>
    </source>
</reference>
<gene>
    <name evidence="1" type="ORF">MFORT_27890</name>
</gene>
<dbReference type="AlphaFoldDB" id="K0UVD7"/>
<dbReference type="EMBL" id="ALQB01000184">
    <property type="protein sequence ID" value="EJZ06548.1"/>
    <property type="molecule type" value="Genomic_DNA"/>
</dbReference>
<organism evidence="1 2">
    <name type="scientific">Mycolicibacterium fortuitum subsp. fortuitum DSM 46621 = ATCC 6841 = JCM 6387</name>
    <dbReference type="NCBI Taxonomy" id="1214102"/>
    <lineage>
        <taxon>Bacteria</taxon>
        <taxon>Bacillati</taxon>
        <taxon>Actinomycetota</taxon>
        <taxon>Actinomycetes</taxon>
        <taxon>Mycobacteriales</taxon>
        <taxon>Mycobacteriaceae</taxon>
        <taxon>Mycolicibacterium</taxon>
    </lineage>
</organism>
<sequence>MSGRLLGPHLRLRLWFRPGLRPQWRWRWRFGPGLGARLRLGLLLARGLLARRFGLATATARLFPGGYRPRRQ</sequence>
<evidence type="ECO:0000313" key="2">
    <source>
        <dbReference type="Proteomes" id="UP000006043"/>
    </source>
</evidence>
<dbReference type="Proteomes" id="UP000006043">
    <property type="component" value="Unassembled WGS sequence"/>
</dbReference>
<protein>
    <submittedName>
        <fullName evidence="1">Uncharacterized protein</fullName>
    </submittedName>
</protein>